<proteinExistence type="predicted"/>
<dbReference type="PROSITE" id="PS51841">
    <property type="entry name" value="LTD"/>
    <property type="match status" value="1"/>
</dbReference>
<gene>
    <name evidence="2" type="ORF">J0895_23135</name>
</gene>
<name>A0ABS3FYV7_9CYAN</name>
<organism evidence="2 3">
    <name type="scientific">Phormidium pseudopriestleyi FRX01</name>
    <dbReference type="NCBI Taxonomy" id="1759528"/>
    <lineage>
        <taxon>Bacteria</taxon>
        <taxon>Bacillati</taxon>
        <taxon>Cyanobacteriota</taxon>
        <taxon>Cyanophyceae</taxon>
        <taxon>Oscillatoriophycideae</taxon>
        <taxon>Oscillatoriales</taxon>
        <taxon>Oscillatoriaceae</taxon>
        <taxon>Phormidium</taxon>
    </lineage>
</organism>
<evidence type="ECO:0000313" key="3">
    <source>
        <dbReference type="Proteomes" id="UP000664844"/>
    </source>
</evidence>
<evidence type="ECO:0000259" key="1">
    <source>
        <dbReference type="PROSITE" id="PS51841"/>
    </source>
</evidence>
<dbReference type="InterPro" id="IPR001322">
    <property type="entry name" value="Lamin_tail_dom"/>
</dbReference>
<keyword evidence="3" id="KW-1185">Reference proteome</keyword>
<accession>A0ABS3FYV7</accession>
<dbReference type="RefSeq" id="WP_207090354.1">
    <property type="nucleotide sequence ID" value="NZ_JAFLQW010000608.1"/>
</dbReference>
<comment type="caution">
    <text evidence="2">The sequence shown here is derived from an EMBL/GenBank/DDBJ whole genome shotgun (WGS) entry which is preliminary data.</text>
</comment>
<evidence type="ECO:0000313" key="2">
    <source>
        <dbReference type="EMBL" id="MBO0351923.1"/>
    </source>
</evidence>
<dbReference type="Pfam" id="PF00932">
    <property type="entry name" value="LTD"/>
    <property type="match status" value="1"/>
</dbReference>
<protein>
    <submittedName>
        <fullName evidence="2">Lamin tail domain-containing protein</fullName>
    </submittedName>
</protein>
<reference evidence="2 3" key="1">
    <citation type="submission" date="2021-03" db="EMBL/GenBank/DDBJ databases">
        <title>Metabolic Capacity of the Antarctic Cyanobacterium Phormidium pseudopriestleyi that Sustains Oxygenic Photosynthesis in the Presence of Hydrogen Sulfide.</title>
        <authorList>
            <person name="Lumian J.E."/>
            <person name="Jungblut A.D."/>
            <person name="Dillon M.L."/>
            <person name="Hawes I."/>
            <person name="Doran P.T."/>
            <person name="Mackey T.J."/>
            <person name="Dick G.J."/>
            <person name="Grettenberger C.L."/>
            <person name="Sumner D.Y."/>
        </authorList>
    </citation>
    <scope>NUCLEOTIDE SEQUENCE [LARGE SCALE GENOMIC DNA]</scope>
    <source>
        <strain evidence="2 3">FRX01</strain>
    </source>
</reference>
<dbReference type="EMBL" id="JAFLQW010000608">
    <property type="protein sequence ID" value="MBO0351923.1"/>
    <property type="molecule type" value="Genomic_DNA"/>
</dbReference>
<feature type="domain" description="LTD" evidence="1">
    <location>
        <begin position="1"/>
        <end position="117"/>
    </location>
</feature>
<dbReference type="Proteomes" id="UP000664844">
    <property type="component" value="Unassembled WGS sequence"/>
</dbReference>
<feature type="non-terminal residue" evidence="2">
    <location>
        <position position="367"/>
    </location>
</feature>
<sequence length="367" mass="38417">MAAYQNVLAPTDLFISEYVEGSSNNKALEFYNGTGSAIDLAAGGYSVEMYFNGNTPAGLTINLSGTVAHGSTFVLAHNMANLGILPNQTNGNGWFNGNDAIVLQKNGIILDAIGQIGFDPGTAWTGGGVSTLDRTLRRKTTITTGDSNPNNTFNPSLEWSGFPVDTFSGLGSHNQAPEITVPSGNLNYTENDGFAILDTNATATDPDLTNFNGGTLTINFTSGATTDDILMIRNQGSSAGQIAAGIDSPGLNLIAYSGIPFASFTGGTQGNPLTINFTTNFATDTAVSALMRNIIYGNISDNSLPGDRTVQFQLTDALGLASSPASKTIAFTPENDAPIIAVPDASFTLYDGTNTPNNQDFEYRTLP</sequence>